<gene>
    <name evidence="1" type="ORF">I4641_23725</name>
</gene>
<dbReference type="Proteomes" id="UP000729733">
    <property type="component" value="Unassembled WGS sequence"/>
</dbReference>
<name>A0A964C0Q5_9CYAN</name>
<dbReference type="EMBL" id="JADWDC010000146">
    <property type="protein sequence ID" value="MCC0179941.1"/>
    <property type="molecule type" value="Genomic_DNA"/>
</dbReference>
<evidence type="ECO:0000313" key="2">
    <source>
        <dbReference type="Proteomes" id="UP000729733"/>
    </source>
</evidence>
<proteinExistence type="predicted"/>
<reference evidence="1" key="1">
    <citation type="journal article" date="2021" name="Antonie Van Leeuwenhoek">
        <title>Draft genome and description of Waterburya agarophytonicola gen. nov. sp. nov. (Pleurocapsales, Cyanobacteria): a seaweed symbiont.</title>
        <authorList>
            <person name="Bonthond G."/>
            <person name="Shalygin S."/>
            <person name="Bayer T."/>
            <person name="Weinberger F."/>
        </authorList>
    </citation>
    <scope>NUCLEOTIDE SEQUENCE</scope>
    <source>
        <strain evidence="1">KI4</strain>
    </source>
</reference>
<keyword evidence="2" id="KW-1185">Reference proteome</keyword>
<accession>A0A964C0Q5</accession>
<protein>
    <submittedName>
        <fullName evidence="1">Uncharacterized protein</fullName>
    </submittedName>
</protein>
<evidence type="ECO:0000313" key="1">
    <source>
        <dbReference type="EMBL" id="MCC0179941.1"/>
    </source>
</evidence>
<comment type="caution">
    <text evidence="1">The sequence shown here is derived from an EMBL/GenBank/DDBJ whole genome shotgun (WGS) entry which is preliminary data.</text>
</comment>
<dbReference type="AlphaFoldDB" id="A0A964C0Q5"/>
<sequence>MAWTKKHDNFALATNLSESQTLVLRDILRKAKLNEPCEIEVDVRPTNKWIGKHRLLGEFHRKTICNAIPALDEKSQGMLTILKRYSPWVYKILVRPLSFLEKIESANCASCPKSPTGNPMFDAASKERAHDLLLQNISKLDSLLSKLGMKCNSETLHRMWRYAGRKMDNVIEAVNHMLAVNRDKVERSTSFECKGKGIASPIGWLHDCLKFNRYLDWSQEIELPLYVTPTDLLSNLGQEPHQT</sequence>
<organism evidence="1 2">
    <name type="scientific">Waterburya agarophytonicola KI4</name>
    <dbReference type="NCBI Taxonomy" id="2874699"/>
    <lineage>
        <taxon>Bacteria</taxon>
        <taxon>Bacillati</taxon>
        <taxon>Cyanobacteriota</taxon>
        <taxon>Cyanophyceae</taxon>
        <taxon>Pleurocapsales</taxon>
        <taxon>Hyellaceae</taxon>
        <taxon>Waterburya</taxon>
        <taxon>Waterburya agarophytonicola</taxon>
    </lineage>
</organism>